<evidence type="ECO:0000313" key="2">
    <source>
        <dbReference type="EMBL" id="KAK4227440.1"/>
    </source>
</evidence>
<protein>
    <submittedName>
        <fullName evidence="2">Uncharacterized protein</fullName>
    </submittedName>
</protein>
<dbReference type="AlphaFoldDB" id="A0AAN7BQ61"/>
<dbReference type="EMBL" id="MU865331">
    <property type="protein sequence ID" value="KAK4227440.1"/>
    <property type="molecule type" value="Genomic_DNA"/>
</dbReference>
<feature type="compositionally biased region" description="Polar residues" evidence="1">
    <location>
        <begin position="20"/>
        <end position="29"/>
    </location>
</feature>
<sequence length="245" mass="25743">MATEAEKVIAGPQDQAPTVPETSTNQATMSLEEKSGETAPIVPVGTESSKPAEPPIEASSATTETIPVTTEAKDVTDIANEDSKTAPAEPASATTELTNESGGNPQQTVDTTKTSVDKPLDDAVKEPVEKPTDEPVTAPSAPVTATTNGDTKLDAQAKDVTDQIVIGDARTKKATARNGKRKAENAFDTNDESDRKKSKIDTAQSIATDATVLIKKVGRPKKDRKILTPIGRTARKTRSQGPVEV</sequence>
<evidence type="ECO:0000313" key="3">
    <source>
        <dbReference type="Proteomes" id="UP001301958"/>
    </source>
</evidence>
<name>A0AAN7BQ61_9PEZI</name>
<feature type="compositionally biased region" description="Polar residues" evidence="1">
    <location>
        <begin position="99"/>
        <end position="114"/>
    </location>
</feature>
<feature type="compositionally biased region" description="Basic and acidic residues" evidence="1">
    <location>
        <begin position="115"/>
        <end position="133"/>
    </location>
</feature>
<feature type="region of interest" description="Disordered" evidence="1">
    <location>
        <begin position="1"/>
        <end position="201"/>
    </location>
</feature>
<feature type="compositionally biased region" description="Polar residues" evidence="1">
    <location>
        <begin position="59"/>
        <end position="68"/>
    </location>
</feature>
<dbReference type="Proteomes" id="UP001301958">
    <property type="component" value="Unassembled WGS sequence"/>
</dbReference>
<evidence type="ECO:0000256" key="1">
    <source>
        <dbReference type="SAM" id="MobiDB-lite"/>
    </source>
</evidence>
<reference evidence="2" key="1">
    <citation type="journal article" date="2023" name="Mol. Phylogenet. Evol.">
        <title>Genome-scale phylogeny and comparative genomics of the fungal order Sordariales.</title>
        <authorList>
            <person name="Hensen N."/>
            <person name="Bonometti L."/>
            <person name="Westerberg I."/>
            <person name="Brannstrom I.O."/>
            <person name="Guillou S."/>
            <person name="Cros-Aarteil S."/>
            <person name="Calhoun S."/>
            <person name="Haridas S."/>
            <person name="Kuo A."/>
            <person name="Mondo S."/>
            <person name="Pangilinan J."/>
            <person name="Riley R."/>
            <person name="LaButti K."/>
            <person name="Andreopoulos B."/>
            <person name="Lipzen A."/>
            <person name="Chen C."/>
            <person name="Yan M."/>
            <person name="Daum C."/>
            <person name="Ng V."/>
            <person name="Clum A."/>
            <person name="Steindorff A."/>
            <person name="Ohm R.A."/>
            <person name="Martin F."/>
            <person name="Silar P."/>
            <person name="Natvig D.O."/>
            <person name="Lalanne C."/>
            <person name="Gautier V."/>
            <person name="Ament-Velasquez S.L."/>
            <person name="Kruys A."/>
            <person name="Hutchinson M.I."/>
            <person name="Powell A.J."/>
            <person name="Barry K."/>
            <person name="Miller A.N."/>
            <person name="Grigoriev I.V."/>
            <person name="Debuchy R."/>
            <person name="Gladieux P."/>
            <person name="Hiltunen Thoren M."/>
            <person name="Johannesson H."/>
        </authorList>
    </citation>
    <scope>NUCLEOTIDE SEQUENCE</scope>
    <source>
        <strain evidence="2">CBS 990.96</strain>
    </source>
</reference>
<proteinExistence type="predicted"/>
<keyword evidence="3" id="KW-1185">Reference proteome</keyword>
<accession>A0AAN7BQ61</accession>
<feature type="compositionally biased region" description="Basic and acidic residues" evidence="1">
    <location>
        <begin position="71"/>
        <end position="84"/>
    </location>
</feature>
<feature type="compositionally biased region" description="Low complexity" evidence="1">
    <location>
        <begin position="135"/>
        <end position="147"/>
    </location>
</feature>
<comment type="caution">
    <text evidence="2">The sequence shown here is derived from an EMBL/GenBank/DDBJ whole genome shotgun (WGS) entry which is preliminary data.</text>
</comment>
<feature type="compositionally biased region" description="Basic and acidic residues" evidence="1">
    <location>
        <begin position="151"/>
        <end position="161"/>
    </location>
</feature>
<organism evidence="2 3">
    <name type="scientific">Podospora fimiseda</name>
    <dbReference type="NCBI Taxonomy" id="252190"/>
    <lineage>
        <taxon>Eukaryota</taxon>
        <taxon>Fungi</taxon>
        <taxon>Dikarya</taxon>
        <taxon>Ascomycota</taxon>
        <taxon>Pezizomycotina</taxon>
        <taxon>Sordariomycetes</taxon>
        <taxon>Sordariomycetidae</taxon>
        <taxon>Sordariales</taxon>
        <taxon>Podosporaceae</taxon>
        <taxon>Podospora</taxon>
    </lineage>
</organism>
<feature type="region of interest" description="Disordered" evidence="1">
    <location>
        <begin position="218"/>
        <end position="245"/>
    </location>
</feature>
<gene>
    <name evidence="2" type="ORF">QBC38DRAFT_192602</name>
</gene>
<reference evidence="2" key="2">
    <citation type="submission" date="2023-05" db="EMBL/GenBank/DDBJ databases">
        <authorList>
            <consortium name="Lawrence Berkeley National Laboratory"/>
            <person name="Steindorff A."/>
            <person name="Hensen N."/>
            <person name="Bonometti L."/>
            <person name="Westerberg I."/>
            <person name="Brannstrom I.O."/>
            <person name="Guillou S."/>
            <person name="Cros-Aarteil S."/>
            <person name="Calhoun S."/>
            <person name="Haridas S."/>
            <person name="Kuo A."/>
            <person name="Mondo S."/>
            <person name="Pangilinan J."/>
            <person name="Riley R."/>
            <person name="Labutti K."/>
            <person name="Andreopoulos B."/>
            <person name="Lipzen A."/>
            <person name="Chen C."/>
            <person name="Yanf M."/>
            <person name="Daum C."/>
            <person name="Ng V."/>
            <person name="Clum A."/>
            <person name="Ohm R."/>
            <person name="Martin F."/>
            <person name="Silar P."/>
            <person name="Natvig D."/>
            <person name="Lalanne C."/>
            <person name="Gautier V."/>
            <person name="Ament-Velasquez S.L."/>
            <person name="Kruys A."/>
            <person name="Hutchinson M.I."/>
            <person name="Powell A.J."/>
            <person name="Barry K."/>
            <person name="Miller A.N."/>
            <person name="Grigoriev I.V."/>
            <person name="Debuchy R."/>
            <person name="Gladieux P."/>
            <person name="Thoren M.H."/>
            <person name="Johannesson H."/>
        </authorList>
    </citation>
    <scope>NUCLEOTIDE SEQUENCE</scope>
    <source>
        <strain evidence="2">CBS 990.96</strain>
    </source>
</reference>
<feature type="compositionally biased region" description="Low complexity" evidence="1">
    <location>
        <begin position="85"/>
        <end position="98"/>
    </location>
</feature>